<name>A0ABQ8F7Y9_9FUNG</name>
<proteinExistence type="predicted"/>
<keyword evidence="2" id="KW-0732">Signal</keyword>
<evidence type="ECO:0000256" key="1">
    <source>
        <dbReference type="SAM" id="MobiDB-lite"/>
    </source>
</evidence>
<dbReference type="EMBL" id="JAFCIX010000345">
    <property type="protein sequence ID" value="KAH6593763.1"/>
    <property type="molecule type" value="Genomic_DNA"/>
</dbReference>
<evidence type="ECO:0000313" key="4">
    <source>
        <dbReference type="Proteomes" id="UP001648503"/>
    </source>
</evidence>
<reference evidence="3 4" key="1">
    <citation type="submission" date="2021-02" db="EMBL/GenBank/DDBJ databases">
        <title>Variation within the Batrachochytrium salamandrivorans European outbreak.</title>
        <authorList>
            <person name="Kelly M."/>
            <person name="Pasmans F."/>
            <person name="Shea T.P."/>
            <person name="Munoz J.F."/>
            <person name="Carranza S."/>
            <person name="Cuomo C.A."/>
            <person name="Martel A."/>
        </authorList>
    </citation>
    <scope>NUCLEOTIDE SEQUENCE [LARGE SCALE GENOMIC DNA]</scope>
    <source>
        <strain evidence="3 4">AMFP18/2</strain>
    </source>
</reference>
<dbReference type="Proteomes" id="UP001648503">
    <property type="component" value="Unassembled WGS sequence"/>
</dbReference>
<protein>
    <submittedName>
        <fullName evidence="3">Uncharacterized protein</fullName>
    </submittedName>
</protein>
<sequence length="270" mass="29961">MQFFHLFSFVVVASYAAALPQPAELSEKDSATLTSLKRRDDSEGPDPSPTSDPTPKETEDPSSTSDPTPKETEDPSFTDSVTNTMNLASKIKQAMDSDFVIFTEGEAVGRKIGGPVGDMVATYFKKDVYIAAIIDQWVDKSVPGLFNLIKSGLGEDKYFEVEPGFTNTRRELRYGFKSGNTKILAYASNIVQDAGTVTYNFQKVNTLLKDFFYDNMEFIRKLRVQMEKFEAGEALKKPLADIVGVVNDFILNQSTLSHKTIKGLDAALFR</sequence>
<gene>
    <name evidence="3" type="ORF">BASA50_007117</name>
</gene>
<evidence type="ECO:0000313" key="3">
    <source>
        <dbReference type="EMBL" id="KAH6593763.1"/>
    </source>
</evidence>
<evidence type="ECO:0000256" key="2">
    <source>
        <dbReference type="SAM" id="SignalP"/>
    </source>
</evidence>
<feature type="signal peptide" evidence="2">
    <location>
        <begin position="1"/>
        <end position="18"/>
    </location>
</feature>
<accession>A0ABQ8F7Y9</accession>
<comment type="caution">
    <text evidence="3">The sequence shown here is derived from an EMBL/GenBank/DDBJ whole genome shotgun (WGS) entry which is preliminary data.</text>
</comment>
<keyword evidence="4" id="KW-1185">Reference proteome</keyword>
<organism evidence="3 4">
    <name type="scientific">Batrachochytrium salamandrivorans</name>
    <dbReference type="NCBI Taxonomy" id="1357716"/>
    <lineage>
        <taxon>Eukaryota</taxon>
        <taxon>Fungi</taxon>
        <taxon>Fungi incertae sedis</taxon>
        <taxon>Chytridiomycota</taxon>
        <taxon>Chytridiomycota incertae sedis</taxon>
        <taxon>Chytridiomycetes</taxon>
        <taxon>Rhizophydiales</taxon>
        <taxon>Rhizophydiales incertae sedis</taxon>
        <taxon>Batrachochytrium</taxon>
    </lineage>
</organism>
<feature type="chain" id="PRO_5046221762" evidence="2">
    <location>
        <begin position="19"/>
        <end position="270"/>
    </location>
</feature>
<feature type="region of interest" description="Disordered" evidence="1">
    <location>
        <begin position="23"/>
        <end position="81"/>
    </location>
</feature>